<dbReference type="EMBL" id="CAJPDT010000014">
    <property type="protein sequence ID" value="CAF9915051.1"/>
    <property type="molecule type" value="Genomic_DNA"/>
</dbReference>
<evidence type="ECO:0000313" key="5">
    <source>
        <dbReference type="Proteomes" id="UP000664534"/>
    </source>
</evidence>
<dbReference type="AlphaFoldDB" id="A0A8H3F689"/>
<dbReference type="Proteomes" id="UP000664534">
    <property type="component" value="Unassembled WGS sequence"/>
</dbReference>
<dbReference type="InterPro" id="IPR036291">
    <property type="entry name" value="NAD(P)-bd_dom_sf"/>
</dbReference>
<dbReference type="InterPro" id="IPR011032">
    <property type="entry name" value="GroES-like_sf"/>
</dbReference>
<dbReference type="SUPFAM" id="SSF51735">
    <property type="entry name" value="NAD(P)-binding Rossmann-fold domains"/>
    <property type="match status" value="1"/>
</dbReference>
<evidence type="ECO:0000313" key="4">
    <source>
        <dbReference type="EMBL" id="CAF9915051.1"/>
    </source>
</evidence>
<evidence type="ECO:0000259" key="3">
    <source>
        <dbReference type="SMART" id="SM00829"/>
    </source>
</evidence>
<evidence type="ECO:0000256" key="1">
    <source>
        <dbReference type="ARBA" id="ARBA00008072"/>
    </source>
</evidence>
<comment type="similarity">
    <text evidence="1">Belongs to the zinc-containing alcohol dehydrogenase family.</text>
</comment>
<dbReference type="InterPro" id="IPR013149">
    <property type="entry name" value="ADH-like_C"/>
</dbReference>
<organism evidence="4 5">
    <name type="scientific">Imshaugia aleurites</name>
    <dbReference type="NCBI Taxonomy" id="172621"/>
    <lineage>
        <taxon>Eukaryota</taxon>
        <taxon>Fungi</taxon>
        <taxon>Dikarya</taxon>
        <taxon>Ascomycota</taxon>
        <taxon>Pezizomycotina</taxon>
        <taxon>Lecanoromycetes</taxon>
        <taxon>OSLEUM clade</taxon>
        <taxon>Lecanoromycetidae</taxon>
        <taxon>Lecanorales</taxon>
        <taxon>Lecanorineae</taxon>
        <taxon>Parmeliaceae</taxon>
        <taxon>Imshaugia</taxon>
    </lineage>
</organism>
<dbReference type="SUPFAM" id="SSF50129">
    <property type="entry name" value="GroES-like"/>
    <property type="match status" value="1"/>
</dbReference>
<evidence type="ECO:0000256" key="2">
    <source>
        <dbReference type="ARBA" id="ARBA00023002"/>
    </source>
</evidence>
<comment type="caution">
    <text evidence="4">The sequence shown here is derived from an EMBL/GenBank/DDBJ whole genome shotgun (WGS) entry which is preliminary data.</text>
</comment>
<dbReference type="Gene3D" id="3.40.50.720">
    <property type="entry name" value="NAD(P)-binding Rossmann-like Domain"/>
    <property type="match status" value="1"/>
</dbReference>
<gene>
    <name evidence="4" type="ORF">IMSHALPRED_002325</name>
</gene>
<dbReference type="InterPro" id="IPR020843">
    <property type="entry name" value="ER"/>
</dbReference>
<dbReference type="GO" id="GO:0016651">
    <property type="term" value="F:oxidoreductase activity, acting on NAD(P)H"/>
    <property type="evidence" value="ECO:0007669"/>
    <property type="project" value="InterPro"/>
</dbReference>
<dbReference type="PANTHER" id="PTHR45348">
    <property type="entry name" value="HYPOTHETICAL OXIDOREDUCTASE (EUROFUNG)"/>
    <property type="match status" value="1"/>
</dbReference>
<dbReference type="CDD" id="cd08249">
    <property type="entry name" value="enoyl_reductase_like"/>
    <property type="match status" value="1"/>
</dbReference>
<dbReference type="PANTHER" id="PTHR45348:SF2">
    <property type="entry name" value="ZINC-TYPE ALCOHOL DEHYDROGENASE-LIKE PROTEIN C2E1P3.01"/>
    <property type="match status" value="1"/>
</dbReference>
<proteinExistence type="inferred from homology"/>
<accession>A0A8H3F689</accession>
<protein>
    <recommendedName>
        <fullName evidence="3">Enoyl reductase (ER) domain-containing protein</fullName>
    </recommendedName>
</protein>
<reference evidence="4" key="1">
    <citation type="submission" date="2021-03" db="EMBL/GenBank/DDBJ databases">
        <authorList>
            <person name="Tagirdzhanova G."/>
        </authorList>
    </citation>
    <scope>NUCLEOTIDE SEQUENCE</scope>
</reference>
<dbReference type="InterPro" id="IPR047122">
    <property type="entry name" value="Trans-enoyl_RdTase-like"/>
</dbReference>
<dbReference type="Pfam" id="PF08240">
    <property type="entry name" value="ADH_N"/>
    <property type="match status" value="1"/>
</dbReference>
<dbReference type="SMART" id="SM00829">
    <property type="entry name" value="PKS_ER"/>
    <property type="match status" value="1"/>
</dbReference>
<name>A0A8H3F689_9LECA</name>
<dbReference type="Pfam" id="PF00107">
    <property type="entry name" value="ADH_zinc_N"/>
    <property type="match status" value="1"/>
</dbReference>
<keyword evidence="5" id="KW-1185">Reference proteome</keyword>
<keyword evidence="2" id="KW-0560">Oxidoreductase</keyword>
<feature type="domain" description="Enoyl reductase (ER)" evidence="3">
    <location>
        <begin position="13"/>
        <end position="337"/>
    </location>
</feature>
<sequence>MPANRAAWQDKSGIKLSIRPTPYPTTLAPTQILLKPHAWAINPADIMIQDSADLPFITYPLILGEDAAGTVVSVGSAAAFRFKSNDRVLAVTLGAMGKPEMGGFQDYVIVDAGVACHIPDSLSFAEASVFPLCVASPSHGLFSKDYLALPNPKTEPVSTGKSILIWGGSSAVGSNAIQLAKAAGLEVFSTSSPRNFEYLKSLGASKVFDYSSETVTADLVAELDRTTCAGIFHATGSVEMCLQIAGKTKADLFVATTSPIPEDKVPSGVRAKMVFGSIFADNEVMPAIFEDFLPNALAQGKYKVAPEPLIMGTKGLEGIQEGFDTLRSGVSAKKVVVVAE</sequence>
<dbReference type="OrthoDB" id="10257049at2759"/>
<dbReference type="Gene3D" id="3.90.180.10">
    <property type="entry name" value="Medium-chain alcohol dehydrogenases, catalytic domain"/>
    <property type="match status" value="1"/>
</dbReference>
<dbReference type="InterPro" id="IPR013154">
    <property type="entry name" value="ADH-like_N"/>
</dbReference>